<name>A0A2M6WAC5_9BACT</name>
<dbReference type="InterPro" id="IPR007922">
    <property type="entry name" value="DciA-like"/>
</dbReference>
<organism evidence="1 2">
    <name type="scientific">Candidatus Kuenenbacteria bacterium CG10_big_fil_rev_8_21_14_0_10_36_11</name>
    <dbReference type="NCBI Taxonomy" id="1974618"/>
    <lineage>
        <taxon>Bacteria</taxon>
        <taxon>Candidatus Kueneniibacteriota</taxon>
    </lineage>
</organism>
<reference evidence="2" key="1">
    <citation type="submission" date="2017-09" db="EMBL/GenBank/DDBJ databases">
        <title>Depth-based differentiation of microbial function through sediment-hosted aquifers and enrichment of novel symbionts in the deep terrestrial subsurface.</title>
        <authorList>
            <person name="Probst A.J."/>
            <person name="Ladd B."/>
            <person name="Jarett J.K."/>
            <person name="Geller-Mcgrath D.E."/>
            <person name="Sieber C.M.K."/>
            <person name="Emerson J.B."/>
            <person name="Anantharaman K."/>
            <person name="Thomas B.C."/>
            <person name="Malmstrom R."/>
            <person name="Stieglmeier M."/>
            <person name="Klingl A."/>
            <person name="Woyke T."/>
            <person name="Ryan C.M."/>
            <person name="Banfield J.F."/>
        </authorList>
    </citation>
    <scope>NUCLEOTIDE SEQUENCE [LARGE SCALE GENOMIC DNA]</scope>
</reference>
<comment type="caution">
    <text evidence="1">The sequence shown here is derived from an EMBL/GenBank/DDBJ whole genome shotgun (WGS) entry which is preliminary data.</text>
</comment>
<accession>A0A2M6WAC5</accession>
<gene>
    <name evidence="1" type="ORF">COU23_02175</name>
</gene>
<sequence length="98" mass="11218">MPVSSLSDILNKQVSQKGLSNQIKAALVCEEFDNILKEKWGEKITRHARALYLKDNILTLVSLSSVASQEIRFAENEIIEKINQKFGQKIIKKIRYLT</sequence>
<protein>
    <recommendedName>
        <fullName evidence="3">DUF721 domain-containing protein</fullName>
    </recommendedName>
</protein>
<evidence type="ECO:0000313" key="1">
    <source>
        <dbReference type="EMBL" id="PIT89758.1"/>
    </source>
</evidence>
<evidence type="ECO:0008006" key="3">
    <source>
        <dbReference type="Google" id="ProtNLM"/>
    </source>
</evidence>
<dbReference type="EMBL" id="PFBP01000036">
    <property type="protein sequence ID" value="PIT89758.1"/>
    <property type="molecule type" value="Genomic_DNA"/>
</dbReference>
<proteinExistence type="predicted"/>
<dbReference type="AlphaFoldDB" id="A0A2M6WAC5"/>
<evidence type="ECO:0000313" key="2">
    <source>
        <dbReference type="Proteomes" id="UP000231464"/>
    </source>
</evidence>
<dbReference type="Proteomes" id="UP000231464">
    <property type="component" value="Unassembled WGS sequence"/>
</dbReference>
<dbReference type="Pfam" id="PF05258">
    <property type="entry name" value="DciA"/>
    <property type="match status" value="1"/>
</dbReference>